<proteinExistence type="predicted"/>
<organism evidence="1 2">
    <name type="scientific">Rhizobium fredii</name>
    <name type="common">Sinorhizobium fredii</name>
    <dbReference type="NCBI Taxonomy" id="380"/>
    <lineage>
        <taxon>Bacteria</taxon>
        <taxon>Pseudomonadati</taxon>
        <taxon>Pseudomonadota</taxon>
        <taxon>Alphaproteobacteria</taxon>
        <taxon>Hyphomicrobiales</taxon>
        <taxon>Rhizobiaceae</taxon>
        <taxon>Sinorhizobium/Ensifer group</taxon>
        <taxon>Sinorhizobium</taxon>
    </lineage>
</organism>
<dbReference type="Proteomes" id="UP000466694">
    <property type="component" value="Unassembled WGS sequence"/>
</dbReference>
<comment type="caution">
    <text evidence="1">The sequence shown here is derived from an EMBL/GenBank/DDBJ whole genome shotgun (WGS) entry which is preliminary data.</text>
</comment>
<reference evidence="1 2" key="1">
    <citation type="journal article" date="2013" name="Genome Biol.">
        <title>Comparative genomics of the core and accessory genomes of 48 Sinorhizobium strains comprising five genospecies.</title>
        <authorList>
            <person name="Sugawara M."/>
            <person name="Epstein B."/>
            <person name="Badgley B.D."/>
            <person name="Unno T."/>
            <person name="Xu L."/>
            <person name="Reese J."/>
            <person name="Gyaneshwar P."/>
            <person name="Denny R."/>
            <person name="Mudge J."/>
            <person name="Bharti A.K."/>
            <person name="Farmer A.D."/>
            <person name="May G.D."/>
            <person name="Woodward J.E."/>
            <person name="Medigue C."/>
            <person name="Vallenet D."/>
            <person name="Lajus A."/>
            <person name="Rouy Z."/>
            <person name="Martinez-Vaz B."/>
            <person name="Tiffin P."/>
            <person name="Young N.D."/>
            <person name="Sadowsky M.J."/>
        </authorList>
    </citation>
    <scope>NUCLEOTIDE SEQUENCE [LARGE SCALE GENOMIC DNA]</scope>
    <source>
        <strain evidence="1 2">USDA205</strain>
    </source>
</reference>
<dbReference type="RefSeq" id="WP_100209468.1">
    <property type="nucleotide sequence ID" value="NZ_BJNI01000154.1"/>
</dbReference>
<protein>
    <submittedName>
        <fullName evidence="1">Uncharacterized protein</fullName>
    </submittedName>
</protein>
<evidence type="ECO:0000313" key="2">
    <source>
        <dbReference type="Proteomes" id="UP000466694"/>
    </source>
</evidence>
<gene>
    <name evidence="1" type="ORF">GHK48_06975</name>
</gene>
<evidence type="ECO:0000313" key="1">
    <source>
        <dbReference type="EMBL" id="MQX08061.1"/>
    </source>
</evidence>
<dbReference type="EMBL" id="WISZ01000065">
    <property type="protein sequence ID" value="MQX08061.1"/>
    <property type="molecule type" value="Genomic_DNA"/>
</dbReference>
<sequence length="92" mass="10090">MVQPMMSMPGRSQMLVDWLVETGAAITADLMVKALGQVHENLRKHYPRGSASVLLIHATGHNSITVFHSDDCVLGKLDTNDGINWQTSPHIP</sequence>
<dbReference type="AlphaFoldDB" id="A0A844A700"/>
<name>A0A844A700_RHIFR</name>
<accession>A0A844A700</accession>
<dbReference type="GeneID" id="48975504"/>